<evidence type="ECO:0000313" key="3">
    <source>
        <dbReference type="Proteomes" id="UP001066276"/>
    </source>
</evidence>
<evidence type="ECO:0000313" key="2">
    <source>
        <dbReference type="EMBL" id="KAJ1095624.1"/>
    </source>
</evidence>
<organism evidence="2 3">
    <name type="scientific">Pleurodeles waltl</name>
    <name type="common">Iberian ribbed newt</name>
    <dbReference type="NCBI Taxonomy" id="8319"/>
    <lineage>
        <taxon>Eukaryota</taxon>
        <taxon>Metazoa</taxon>
        <taxon>Chordata</taxon>
        <taxon>Craniata</taxon>
        <taxon>Vertebrata</taxon>
        <taxon>Euteleostomi</taxon>
        <taxon>Amphibia</taxon>
        <taxon>Batrachia</taxon>
        <taxon>Caudata</taxon>
        <taxon>Salamandroidea</taxon>
        <taxon>Salamandridae</taxon>
        <taxon>Pleurodelinae</taxon>
        <taxon>Pleurodeles</taxon>
    </lineage>
</organism>
<proteinExistence type="predicted"/>
<name>A0AAV7LXU8_PLEWA</name>
<dbReference type="EMBL" id="JANPWB010000014">
    <property type="protein sequence ID" value="KAJ1095624.1"/>
    <property type="molecule type" value="Genomic_DNA"/>
</dbReference>
<gene>
    <name evidence="2" type="ORF">NDU88_000783</name>
</gene>
<sequence length="126" mass="13383">MHQRRSRRERLGPLGPCTRGGPAGADWGPEARAPEEAPQGQTGPPRPVHQRRPRRGRLGPRGPCTRGGPVGADWGPEAHAPEEALQGQTVALEAHAPEEVTGDKFSAGLEGVPSGADCKRHCRNVL</sequence>
<evidence type="ECO:0000256" key="1">
    <source>
        <dbReference type="SAM" id="MobiDB-lite"/>
    </source>
</evidence>
<dbReference type="AlphaFoldDB" id="A0AAV7LXU8"/>
<feature type="region of interest" description="Disordered" evidence="1">
    <location>
        <begin position="1"/>
        <end position="85"/>
    </location>
</feature>
<accession>A0AAV7LXU8</accession>
<dbReference type="Proteomes" id="UP001066276">
    <property type="component" value="Chromosome 10"/>
</dbReference>
<comment type="caution">
    <text evidence="2">The sequence shown here is derived from an EMBL/GenBank/DDBJ whole genome shotgun (WGS) entry which is preliminary data.</text>
</comment>
<keyword evidence="3" id="KW-1185">Reference proteome</keyword>
<reference evidence="2" key="1">
    <citation type="journal article" date="2022" name="bioRxiv">
        <title>Sequencing and chromosome-scale assembly of the giantPleurodeles waltlgenome.</title>
        <authorList>
            <person name="Brown T."/>
            <person name="Elewa A."/>
            <person name="Iarovenko S."/>
            <person name="Subramanian E."/>
            <person name="Araus A.J."/>
            <person name="Petzold A."/>
            <person name="Susuki M."/>
            <person name="Suzuki K.-i.T."/>
            <person name="Hayashi T."/>
            <person name="Toyoda A."/>
            <person name="Oliveira C."/>
            <person name="Osipova E."/>
            <person name="Leigh N.D."/>
            <person name="Simon A."/>
            <person name="Yun M.H."/>
        </authorList>
    </citation>
    <scope>NUCLEOTIDE SEQUENCE</scope>
    <source>
        <strain evidence="2">20211129_DDA</strain>
        <tissue evidence="2">Liver</tissue>
    </source>
</reference>
<protein>
    <submittedName>
        <fullName evidence="2">Uncharacterized protein</fullName>
    </submittedName>
</protein>
<feature type="compositionally biased region" description="Basic residues" evidence="1">
    <location>
        <begin position="48"/>
        <end position="58"/>
    </location>
</feature>